<dbReference type="EC" id="3.1.1.117" evidence="7"/>
<gene>
    <name evidence="10" type="ORF">BDV29DRAFT_190464</name>
</gene>
<keyword evidence="11" id="KW-1185">Reference proteome</keyword>
<evidence type="ECO:0000256" key="1">
    <source>
        <dbReference type="ARBA" id="ARBA00010092"/>
    </source>
</evidence>
<organism evidence="10 11">
    <name type="scientific">Aspergillus leporis</name>
    <dbReference type="NCBI Taxonomy" id="41062"/>
    <lineage>
        <taxon>Eukaryota</taxon>
        <taxon>Fungi</taxon>
        <taxon>Dikarya</taxon>
        <taxon>Ascomycota</taxon>
        <taxon>Pezizomycotina</taxon>
        <taxon>Eurotiomycetes</taxon>
        <taxon>Eurotiomycetidae</taxon>
        <taxon>Eurotiales</taxon>
        <taxon>Aspergillaceae</taxon>
        <taxon>Aspergillus</taxon>
        <taxon>Aspergillus subgen. Circumdati</taxon>
    </lineage>
</organism>
<protein>
    <recommendedName>
        <fullName evidence="7">(4-O-methyl)-D-glucuronate--lignin esterase</fullName>
        <ecNumber evidence="7">3.1.1.117</ecNumber>
    </recommendedName>
</protein>
<evidence type="ECO:0000256" key="6">
    <source>
        <dbReference type="ARBA" id="ARBA00024511"/>
    </source>
</evidence>
<dbReference type="GO" id="GO:0052689">
    <property type="term" value="F:carboxylic ester hydrolase activity"/>
    <property type="evidence" value="ECO:0007669"/>
    <property type="project" value="UniProtKB-KW"/>
</dbReference>
<evidence type="ECO:0000256" key="5">
    <source>
        <dbReference type="ARBA" id="ARBA00023185"/>
    </source>
</evidence>
<proteinExistence type="inferred from homology"/>
<comment type="similarity">
    <text evidence="1">Belongs to the carbohydrate esterase 15 (CE15) family.</text>
</comment>
<dbReference type="SUPFAM" id="SSF53474">
    <property type="entry name" value="alpha/beta-Hydrolases"/>
    <property type="match status" value="1"/>
</dbReference>
<sequence length="368" mass="39910">MRTQPLYIAWLLWKLTQAYDPFTTGDGHPVISLDDWQCRKQELSAIFQQDEIGEMPLAPESITATYSDGQLGITASDRGKSIIFNVSISGQGNGATPAIIAYDGGSIPIPDGVATISFSISQIAAQQGSSSRGQGLFYELYGSDASTGAMMAWAWGVSRIIDALETTPAANIDTSRIGVTGCSRNGKGAFVAGAFEPRVKLTIPQESGSGGAACWRISDYQQSQGLNVQTAAEIVTENVWFSTAFDNYATDSDSLPVDHHMLAGLVAPRPLFVIENLDYEWLGTLSCYGCMTAGRKIYTALNATDSMGFSQVSGHSHCQFPSFREAELFAFINRFLLDKDADTDIFHSDGNFNFDVQQWIPWSVPVLV</sequence>
<evidence type="ECO:0000256" key="2">
    <source>
        <dbReference type="ARBA" id="ARBA00022487"/>
    </source>
</evidence>
<keyword evidence="3 8" id="KW-0732">Signal</keyword>
<evidence type="ECO:0000256" key="7">
    <source>
        <dbReference type="ARBA" id="ARBA00026105"/>
    </source>
</evidence>
<keyword evidence="4" id="KW-0378">Hydrolase</keyword>
<dbReference type="AlphaFoldDB" id="A0A5N5X3D4"/>
<evidence type="ECO:0000256" key="4">
    <source>
        <dbReference type="ARBA" id="ARBA00022801"/>
    </source>
</evidence>
<comment type="catalytic activity">
    <reaction evidence="6">
        <text>a 4-O-methyl-alpha-D-glucuronosyl ester derivative + H2O = 4-O-methyl-alpha-D-glucuronate derivative + an alcohol + H(+)</text>
        <dbReference type="Rhea" id="RHEA:67452"/>
        <dbReference type="ChEBI" id="CHEBI:15377"/>
        <dbReference type="ChEBI" id="CHEBI:15378"/>
        <dbReference type="ChEBI" id="CHEBI:30879"/>
        <dbReference type="ChEBI" id="CHEBI:171667"/>
        <dbReference type="ChEBI" id="CHEBI:171668"/>
        <dbReference type="EC" id="3.1.1.117"/>
    </reaction>
    <physiologicalReaction direction="left-to-right" evidence="6">
        <dbReference type="Rhea" id="RHEA:67453"/>
    </physiologicalReaction>
</comment>
<evidence type="ECO:0000256" key="3">
    <source>
        <dbReference type="ARBA" id="ARBA00022729"/>
    </source>
</evidence>
<evidence type="ECO:0000259" key="9">
    <source>
        <dbReference type="Pfam" id="PF22244"/>
    </source>
</evidence>
<evidence type="ECO:0000313" key="10">
    <source>
        <dbReference type="EMBL" id="KAB8075129.1"/>
    </source>
</evidence>
<dbReference type="Pfam" id="PF22244">
    <property type="entry name" value="GCE_fung"/>
    <property type="match status" value="1"/>
</dbReference>
<dbReference type="Proteomes" id="UP000326565">
    <property type="component" value="Unassembled WGS sequence"/>
</dbReference>
<reference evidence="10 11" key="1">
    <citation type="submission" date="2019-04" db="EMBL/GenBank/DDBJ databases">
        <title>Friends and foes A comparative genomics study of 23 Aspergillus species from section Flavi.</title>
        <authorList>
            <consortium name="DOE Joint Genome Institute"/>
            <person name="Kjaerbolling I."/>
            <person name="Vesth T."/>
            <person name="Frisvad J.C."/>
            <person name="Nybo J.L."/>
            <person name="Theobald S."/>
            <person name="Kildgaard S."/>
            <person name="Isbrandt T."/>
            <person name="Kuo A."/>
            <person name="Sato A."/>
            <person name="Lyhne E.K."/>
            <person name="Kogle M.E."/>
            <person name="Wiebenga A."/>
            <person name="Kun R.S."/>
            <person name="Lubbers R.J."/>
            <person name="Makela M.R."/>
            <person name="Barry K."/>
            <person name="Chovatia M."/>
            <person name="Clum A."/>
            <person name="Daum C."/>
            <person name="Haridas S."/>
            <person name="He G."/>
            <person name="LaButti K."/>
            <person name="Lipzen A."/>
            <person name="Mondo S."/>
            <person name="Riley R."/>
            <person name="Salamov A."/>
            <person name="Simmons B.A."/>
            <person name="Magnuson J.K."/>
            <person name="Henrissat B."/>
            <person name="Mortensen U.H."/>
            <person name="Larsen T.O."/>
            <person name="Devries R.P."/>
            <person name="Grigoriev I.V."/>
            <person name="Machida M."/>
            <person name="Baker S.E."/>
            <person name="Andersen M.R."/>
        </authorList>
    </citation>
    <scope>NUCLEOTIDE SEQUENCE [LARGE SCALE GENOMIC DNA]</scope>
    <source>
        <strain evidence="10 11">CBS 151.66</strain>
    </source>
</reference>
<feature type="domain" description="4-O-methyl-glucuronoyl methylesterase-like" evidence="9">
    <location>
        <begin position="73"/>
        <end position="301"/>
    </location>
</feature>
<dbReference type="EMBL" id="ML732199">
    <property type="protein sequence ID" value="KAB8075129.1"/>
    <property type="molecule type" value="Genomic_DNA"/>
</dbReference>
<dbReference type="InterPro" id="IPR029058">
    <property type="entry name" value="AB_hydrolase_fold"/>
</dbReference>
<dbReference type="OrthoDB" id="3781271at2759"/>
<feature type="chain" id="PRO_5024842948" description="(4-O-methyl)-D-glucuronate--lignin esterase" evidence="8">
    <location>
        <begin position="19"/>
        <end position="368"/>
    </location>
</feature>
<accession>A0A5N5X3D4</accession>
<dbReference type="GO" id="GO:0046274">
    <property type="term" value="P:lignin catabolic process"/>
    <property type="evidence" value="ECO:0007669"/>
    <property type="project" value="UniProtKB-KW"/>
</dbReference>
<keyword evidence="2" id="KW-0719">Serine esterase</keyword>
<evidence type="ECO:0000256" key="8">
    <source>
        <dbReference type="SAM" id="SignalP"/>
    </source>
</evidence>
<keyword evidence="5" id="KW-0439">Lignin degradation</keyword>
<feature type="signal peptide" evidence="8">
    <location>
        <begin position="1"/>
        <end position="18"/>
    </location>
</feature>
<evidence type="ECO:0000313" key="11">
    <source>
        <dbReference type="Proteomes" id="UP000326565"/>
    </source>
</evidence>
<dbReference type="Gene3D" id="3.40.50.1820">
    <property type="entry name" value="alpha/beta hydrolase"/>
    <property type="match status" value="1"/>
</dbReference>
<name>A0A5N5X3D4_9EURO</name>
<dbReference type="InterPro" id="IPR054579">
    <property type="entry name" value="GCE-like_dom"/>
</dbReference>